<dbReference type="GeneID" id="98673167"/>
<feature type="chain" id="PRO_5021445395" evidence="2">
    <location>
        <begin position="23"/>
        <end position="375"/>
    </location>
</feature>
<dbReference type="Gene3D" id="6.10.250.3150">
    <property type="match status" value="1"/>
</dbReference>
<keyword evidence="5" id="KW-1185">Reference proteome</keyword>
<dbReference type="EMBL" id="AP019736">
    <property type="protein sequence ID" value="BBL06552.1"/>
    <property type="molecule type" value="Genomic_DNA"/>
</dbReference>
<proteinExistence type="predicted"/>
<evidence type="ECO:0000256" key="2">
    <source>
        <dbReference type="SAM" id="SignalP"/>
    </source>
</evidence>
<dbReference type="InterPro" id="IPR011055">
    <property type="entry name" value="Dup_hybrid_motif"/>
</dbReference>
<dbReference type="Gene3D" id="2.70.70.10">
    <property type="entry name" value="Glucose Permease (Domain IIA)"/>
    <property type="match status" value="1"/>
</dbReference>
<accession>A0A4Y1X0J8</accession>
<dbReference type="Proteomes" id="UP000319374">
    <property type="component" value="Chromosome"/>
</dbReference>
<dbReference type="Pfam" id="PF01551">
    <property type="entry name" value="Peptidase_M23"/>
    <property type="match status" value="1"/>
</dbReference>
<sequence>MNPIRKLLAALLLALSVSGAVAQNDAQIREQKRIIASLEKRIAAEEREISKLRQGRTSTEERIRRLARQIDSRTQLLDATEKEASLLREEIARKDSVAGGLSAALERNREQYAAMVREAYRNYRHNNYLTYIFSSRDFADAARRIANLRAVASMRESKLRDIRSLSEQVRTEQEELGRRKLSLDSAMRRLSSQRERLQLDSRNARASVSRLSKKEKAALQRKIAQEQQLDAAIGELRKLTKGNKEGASFSSKTSGLRLPVQGGRVKRYKGNMAEVAGPKGAQAISIYDGKVVEIKRNRITGKYDVFVAHGEYITSYANLGTICVEKGQKVARNEALGTIGSAVDIETMQTEYRLVFGIYPPDPKQTMSAANCFKK</sequence>
<dbReference type="OrthoDB" id="9815884at2"/>
<evidence type="ECO:0000256" key="1">
    <source>
        <dbReference type="SAM" id="Coils"/>
    </source>
</evidence>
<keyword evidence="2" id="KW-0732">Signal</keyword>
<reference evidence="5" key="1">
    <citation type="submission" date="2019-06" db="EMBL/GenBank/DDBJ databases">
        <title>Alistipes onderdonkii subsp. vulgaris subsp. nov., Alistipes dispar sp. nov. and Alistipes communis sp. nov., isolated from human faeces, and creation of Alistipes onderdonkii subsp. onderdonkii subsp. nov.</title>
        <authorList>
            <person name="Sakamoto M."/>
            <person name="Ikeyama N."/>
            <person name="Ogata Y."/>
            <person name="Suda W."/>
            <person name="Iino T."/>
            <person name="Hattori M."/>
            <person name="Ohkuma M."/>
        </authorList>
    </citation>
    <scope>NUCLEOTIDE SEQUENCE [LARGE SCALE GENOMIC DNA]</scope>
    <source>
        <strain evidence="5">5CPEGH6</strain>
    </source>
</reference>
<dbReference type="AlphaFoldDB" id="A0A4Y1X0J8"/>
<keyword evidence="1" id="KW-0175">Coiled coil</keyword>
<feature type="signal peptide" evidence="2">
    <location>
        <begin position="1"/>
        <end position="22"/>
    </location>
</feature>
<feature type="coiled-coil region" evidence="1">
    <location>
        <begin position="21"/>
        <end position="83"/>
    </location>
</feature>
<name>A0A4Y1X0J8_9BACT</name>
<protein>
    <submittedName>
        <fullName evidence="4">Peptidase M23</fullName>
    </submittedName>
</protein>
<dbReference type="SUPFAM" id="SSF51261">
    <property type="entry name" value="Duplicated hybrid motif"/>
    <property type="match status" value="1"/>
</dbReference>
<feature type="coiled-coil region" evidence="1">
    <location>
        <begin position="155"/>
        <end position="207"/>
    </location>
</feature>
<dbReference type="RefSeq" id="WP_141428365.1">
    <property type="nucleotide sequence ID" value="NZ_AP019736.1"/>
</dbReference>
<dbReference type="KEGG" id="ada:A5CPEGH6_11900"/>
<feature type="domain" description="M23ase beta-sheet core" evidence="3">
    <location>
        <begin position="274"/>
        <end position="359"/>
    </location>
</feature>
<evidence type="ECO:0000313" key="5">
    <source>
        <dbReference type="Proteomes" id="UP000319374"/>
    </source>
</evidence>
<dbReference type="InterPro" id="IPR016047">
    <property type="entry name" value="M23ase_b-sheet_dom"/>
</dbReference>
<organism evidence="4 5">
    <name type="scientific">Alistipes dispar</name>
    <dbReference type="NCBI Taxonomy" id="2585119"/>
    <lineage>
        <taxon>Bacteria</taxon>
        <taxon>Pseudomonadati</taxon>
        <taxon>Bacteroidota</taxon>
        <taxon>Bacteroidia</taxon>
        <taxon>Bacteroidales</taxon>
        <taxon>Rikenellaceae</taxon>
        <taxon>Alistipes</taxon>
    </lineage>
</organism>
<evidence type="ECO:0000259" key="3">
    <source>
        <dbReference type="Pfam" id="PF01551"/>
    </source>
</evidence>
<gene>
    <name evidence="4" type="ORF">A5CPEGH6_11900</name>
</gene>
<dbReference type="CDD" id="cd12797">
    <property type="entry name" value="M23_peptidase"/>
    <property type="match status" value="1"/>
</dbReference>
<evidence type="ECO:0000313" key="4">
    <source>
        <dbReference type="EMBL" id="BBL06552.1"/>
    </source>
</evidence>